<sequence length="1028" mass="112598">MLKVLSKLIHHLEVKIQSKKTEPTKQRQGKFPPHCIPENKRNMAEKTNQAYPLAQENGYQRSDAESLQSADELKRKKRIKLAIYVGVFIVFQIIVITVISLTVMKVKTPKVRLGNINVQELNSVLATPSFDTKFTTQIKVKNTNWGPYKFDATTVTFLHQGAAVGQVVIPKSKAGMLSTKKMNVEVSLSSSALSGSNLGSELSSGVLTLNSAAKVTGKVELMLLMKKKKSSTMDCTIAFDLSAKTLKKSLQSTDELKRKKRIKLAIYVDVFIVFQIIIITVISLTVMKVKTPKVRLGNIDVQELNSVPATPSFDTKFTTQIKVKNTNSGPYKFDANTVTFLYQGAAVGQKTEPTKQKQGKFPPHFIPENKRNMAEKTNQAYPLAPANGYQRGDAESLQSADELKRKKRIKLAIYVGVFIVFQIIVITVISLTVMKVKTPKVRLGNINVQELNSVPATPSFDTKFTTQIKVKNTNWGPYKFDASTVTFLYQGAAVGQVVIPKSKAGMLSTKKMNVDVSLSSSALSGSNLGSELSSGVLTLNSAAKLTGKVELMLIMKKKKSSTMDCTIAFDLSSKTLKIFTFGFGRKTEPTKQKQGKFPPHFIPENKRNMAEKTNQAYPLAPANGYQRGDAESLQSADELKRKKRIKLAIYVGVFIVFQIIVITVISLTVMKVKTPKVRLGNINVQELNSVPATPSFDTKFTTQIKVKNTNWGPYKFDASTVTFLYQGAAVGQVVIPKSKAGMLSTKKMNADVSLSSSALSGSNLGSELSSGVLTLNSAAKLTGKVELMLIMKKKKSSTMDCTIAFDLSSKTLKKNKRNMAEKTNQAYPLAPANGYQRGDAESLQSADELKRKKRIKLAIYVGVFIVFQIIVITVISLTVMKVKTPKVRLGNINVQELNSVPATPLFDTKFTTQIKVKNTNWGPYKFDASTVTFLYQGAAVGQVVIPKSKAGMLSTKKMNVDVSLSSSALSGSNLGSELSSGVLTLNSAAKVTGKVELMLIMKKKKSSTMDCTIAFDLSAKTLKSLQCK</sequence>
<protein>
    <recommendedName>
        <fullName evidence="5">Late embryogenesis abundant protein LEA-2 subgroup domain-containing protein</fullName>
    </recommendedName>
</protein>
<keyword evidence="2" id="KW-1133">Transmembrane helix</keyword>
<gene>
    <name evidence="3" type="ORF">DVH24_008145</name>
</gene>
<keyword evidence="2" id="KW-0812">Transmembrane</keyword>
<accession>A0A498JKU2</accession>
<name>A0A498JKU2_MALDO</name>
<dbReference type="EMBL" id="RDQH01000332">
    <property type="protein sequence ID" value="RXH95645.1"/>
    <property type="molecule type" value="Genomic_DNA"/>
</dbReference>
<keyword evidence="2" id="KW-0472">Membrane</keyword>
<evidence type="ECO:0000313" key="4">
    <source>
        <dbReference type="Proteomes" id="UP000290289"/>
    </source>
</evidence>
<dbReference type="AlphaFoldDB" id="A0A498JKU2"/>
<proteinExistence type="predicted"/>
<evidence type="ECO:0008006" key="5">
    <source>
        <dbReference type="Google" id="ProtNLM"/>
    </source>
</evidence>
<keyword evidence="4" id="KW-1185">Reference proteome</keyword>
<feature type="transmembrane region" description="Helical" evidence="2">
    <location>
        <begin position="647"/>
        <end position="669"/>
    </location>
</feature>
<organism evidence="3 4">
    <name type="scientific">Malus domestica</name>
    <name type="common">Apple</name>
    <name type="synonym">Pyrus malus</name>
    <dbReference type="NCBI Taxonomy" id="3750"/>
    <lineage>
        <taxon>Eukaryota</taxon>
        <taxon>Viridiplantae</taxon>
        <taxon>Streptophyta</taxon>
        <taxon>Embryophyta</taxon>
        <taxon>Tracheophyta</taxon>
        <taxon>Spermatophyta</taxon>
        <taxon>Magnoliopsida</taxon>
        <taxon>eudicotyledons</taxon>
        <taxon>Gunneridae</taxon>
        <taxon>Pentapetalae</taxon>
        <taxon>rosids</taxon>
        <taxon>fabids</taxon>
        <taxon>Rosales</taxon>
        <taxon>Rosaceae</taxon>
        <taxon>Amygdaloideae</taxon>
        <taxon>Maleae</taxon>
        <taxon>Malus</taxon>
    </lineage>
</organism>
<feature type="transmembrane region" description="Helical" evidence="2">
    <location>
        <begin position="857"/>
        <end position="880"/>
    </location>
</feature>
<comment type="caution">
    <text evidence="3">The sequence shown here is derived from an EMBL/GenBank/DDBJ whole genome shotgun (WGS) entry which is preliminary data.</text>
</comment>
<reference evidence="3 4" key="1">
    <citation type="submission" date="2018-10" db="EMBL/GenBank/DDBJ databases">
        <title>A high-quality apple genome assembly.</title>
        <authorList>
            <person name="Hu J."/>
        </authorList>
    </citation>
    <scope>NUCLEOTIDE SEQUENCE [LARGE SCALE GENOMIC DNA]</scope>
    <source>
        <strain evidence="4">cv. HFTH1</strain>
        <tissue evidence="3">Young leaf</tissue>
    </source>
</reference>
<feature type="transmembrane region" description="Helical" evidence="2">
    <location>
        <begin position="411"/>
        <end position="434"/>
    </location>
</feature>
<dbReference type="PANTHER" id="PTHR31852">
    <property type="entry name" value="LATE EMBRYOGENESIS ABUNDANT (LEA) HYDROXYPROLINE-RICH GLYCOPROTEIN FAMILY"/>
    <property type="match status" value="1"/>
</dbReference>
<dbReference type="Gene3D" id="2.60.40.1820">
    <property type="match status" value="2"/>
</dbReference>
<dbReference type="Proteomes" id="UP000290289">
    <property type="component" value="Chromosome 6"/>
</dbReference>
<dbReference type="InterPro" id="IPR055301">
    <property type="entry name" value="Lea14-like_2"/>
</dbReference>
<evidence type="ECO:0000256" key="1">
    <source>
        <dbReference type="SAM" id="MobiDB-lite"/>
    </source>
</evidence>
<feature type="transmembrane region" description="Helical" evidence="2">
    <location>
        <begin position="81"/>
        <end position="104"/>
    </location>
</feature>
<evidence type="ECO:0000256" key="2">
    <source>
        <dbReference type="SAM" id="Phobius"/>
    </source>
</evidence>
<evidence type="ECO:0000313" key="3">
    <source>
        <dbReference type="EMBL" id="RXH95645.1"/>
    </source>
</evidence>
<feature type="region of interest" description="Disordered" evidence="1">
    <location>
        <begin position="19"/>
        <end position="39"/>
    </location>
</feature>
<feature type="transmembrane region" description="Helical" evidence="2">
    <location>
        <begin position="264"/>
        <end position="286"/>
    </location>
</feature>